<dbReference type="Proteomes" id="UP000528608">
    <property type="component" value="Unassembled WGS sequence"/>
</dbReference>
<reference evidence="2 5" key="3">
    <citation type="submission" date="2020-08" db="EMBL/GenBank/DDBJ databases">
        <title>Genomic Encyclopedia of Type Strains, Phase III (KMG-III): the genomes of soil and plant-associated and newly described type strains.</title>
        <authorList>
            <person name="Whitman W."/>
        </authorList>
    </citation>
    <scope>NUCLEOTIDE SEQUENCE [LARGE SCALE GENOMIC DNA]</scope>
    <source>
        <strain evidence="2 5">CECT 3259</strain>
    </source>
</reference>
<gene>
    <name evidence="3" type="ORF">AF335_09160</name>
    <name evidence="2" type="ORF">FHS36_005280</name>
</gene>
<dbReference type="Proteomes" id="UP000235945">
    <property type="component" value="Unassembled WGS sequence"/>
</dbReference>
<dbReference type="EMBL" id="JACHJF010000021">
    <property type="protein sequence ID" value="MBB5121811.1"/>
    <property type="molecule type" value="Genomic_DNA"/>
</dbReference>
<evidence type="ECO:0000313" key="5">
    <source>
        <dbReference type="Proteomes" id="UP000528608"/>
    </source>
</evidence>
<evidence type="ECO:0000313" key="3">
    <source>
        <dbReference type="EMBL" id="PNE34845.1"/>
    </source>
</evidence>
<evidence type="ECO:0000313" key="2">
    <source>
        <dbReference type="EMBL" id="MBB5121811.1"/>
    </source>
</evidence>
<dbReference type="AlphaFoldDB" id="A0A2N8P1G0"/>
<reference evidence="4" key="1">
    <citation type="submission" date="2015-07" db="EMBL/GenBank/DDBJ databases">
        <authorList>
            <person name="Graham D.E."/>
            <person name="Giannone R.J."/>
            <person name="Gulvik C.A."/>
            <person name="Hettich R.L."/>
            <person name="Klingeman D.M."/>
            <person name="Mahan K.M."/>
            <person name="Parry R.J."/>
            <person name="Spain J.C."/>
        </authorList>
    </citation>
    <scope>NUCLEOTIDE SEQUENCE [LARGE SCALE GENOMIC DNA]</scope>
    <source>
        <strain evidence="4">ATCC 27428</strain>
    </source>
</reference>
<evidence type="ECO:0000313" key="4">
    <source>
        <dbReference type="Proteomes" id="UP000235945"/>
    </source>
</evidence>
<dbReference type="RefSeq" id="WP_102917938.1">
    <property type="nucleotide sequence ID" value="NZ_JACHJF010000021.1"/>
</dbReference>
<keyword evidence="4" id="KW-1185">Reference proteome</keyword>
<reference evidence="3" key="2">
    <citation type="submission" date="2015-07" db="EMBL/GenBank/DDBJ databases">
        <authorList>
            <person name="Noorani M."/>
        </authorList>
    </citation>
    <scope>NUCLEOTIDE SEQUENCE [LARGE SCALE GENOMIC DNA]</scope>
    <source>
        <strain evidence="3">ATCC 27428</strain>
    </source>
</reference>
<accession>A0A2N8P1G0</accession>
<evidence type="ECO:0000259" key="1">
    <source>
        <dbReference type="Pfam" id="PF14028"/>
    </source>
</evidence>
<sequence>MTRDPIRRPPAPAPTEGAWQALHVFYPGSPRPMLTRAVRPLLDALTAEGLVTNYFFLNYWLEGPHIRLRLKPVTPAAEAEVRARAETAVGDFLRTRPSLYEVKSDYFVDLYNTFFDREFTEEERRPYQNPDGRMRLRAPNTYSWEPYEPEYGKYGGPAGIALAEWHFRHSTDLVIDAMRTMNLQVRTVLLGFAAQLMMTMTAAFLDDTAAIADYLDRYRRFWQRAFAGTPLVADSAFDRSYEATGAALRTRFETVRHALATGRTGELPGFIRTWADHCTELRGFASELATRGDLEFKSRDGAGTVRVDDVGAALRILLSPYLHMTANRLVVTIGDEAYLAGLLATALRDGDGTGGA</sequence>
<comment type="caution">
    <text evidence="3">The sequence shown here is derived from an EMBL/GenBank/DDBJ whole genome shotgun (WGS) entry which is preliminary data.</text>
</comment>
<name>A0A2N8P1G0_STREU</name>
<protein>
    <submittedName>
        <fullName evidence="3">Lantibiotic biosynthesis protein</fullName>
    </submittedName>
    <submittedName>
        <fullName evidence="2">Thiopeptide-type bacteriocin biosynthesis protein</fullName>
    </submittedName>
</protein>
<proteinExistence type="predicted"/>
<organism evidence="3 4">
    <name type="scientific">Streptomyces eurocidicus</name>
    <name type="common">Streptoverticillium eurocidicus</name>
    <dbReference type="NCBI Taxonomy" id="66423"/>
    <lineage>
        <taxon>Bacteria</taxon>
        <taxon>Bacillati</taxon>
        <taxon>Actinomycetota</taxon>
        <taxon>Actinomycetes</taxon>
        <taxon>Kitasatosporales</taxon>
        <taxon>Streptomycetaceae</taxon>
        <taxon>Streptomyces</taxon>
    </lineage>
</organism>
<dbReference type="Pfam" id="PF14028">
    <property type="entry name" value="Lant_dehydr_C"/>
    <property type="match status" value="1"/>
</dbReference>
<feature type="domain" description="Thiopeptide-type bacteriocin biosynthesis" evidence="1">
    <location>
        <begin position="19"/>
        <end position="346"/>
    </location>
</feature>
<dbReference type="OrthoDB" id="3607295at2"/>
<dbReference type="InterPro" id="IPR023809">
    <property type="entry name" value="Thiopep_bacteriocin_synth_dom"/>
</dbReference>
<dbReference type="EMBL" id="LGUI01000002">
    <property type="protein sequence ID" value="PNE34845.1"/>
    <property type="molecule type" value="Genomic_DNA"/>
</dbReference>